<dbReference type="RefSeq" id="WP_007056398.1">
    <property type="nucleotide sequence ID" value="NZ_CP010411.1"/>
</dbReference>
<name>A0A0M3T5F4_BIFLI</name>
<organism evidence="1 2">
    <name type="scientific">Bifidobacterium longum subsp. infantis</name>
    <dbReference type="NCBI Taxonomy" id="1682"/>
    <lineage>
        <taxon>Bacteria</taxon>
        <taxon>Bacillati</taxon>
        <taxon>Actinomycetota</taxon>
        <taxon>Actinomycetes</taxon>
        <taxon>Bifidobacteriales</taxon>
        <taxon>Bifidobacteriaceae</taxon>
        <taxon>Bifidobacterium</taxon>
    </lineage>
</organism>
<dbReference type="EMBL" id="CP010411">
    <property type="protein sequence ID" value="ALE08141.1"/>
    <property type="molecule type" value="Genomic_DNA"/>
</dbReference>
<protein>
    <submittedName>
        <fullName evidence="1">Uncharacterized protein</fullName>
    </submittedName>
</protein>
<dbReference type="Proteomes" id="UP000067206">
    <property type="component" value="Chromosome"/>
</dbReference>
<dbReference type="PATRIC" id="fig|1682.24.peg.65"/>
<reference evidence="1 2" key="1">
    <citation type="submission" date="2014-12" db="EMBL/GenBank/DDBJ databases">
        <title>Complete genome sequence of Bifidobacterium longum subsp. infantis BT1.</title>
        <authorList>
            <person name="Kim J.F."/>
            <person name="Kwak M.-J."/>
        </authorList>
    </citation>
    <scope>NUCLEOTIDE SEQUENCE [LARGE SCALE GENOMIC DNA]</scope>
    <source>
        <strain evidence="1 2">BT1</strain>
    </source>
</reference>
<sequence>MTSSHAYIPDQATIAEIDRIFHGLVAERKAPAYTYGIFDRNGLIHWIGNGVLDCF</sequence>
<proteinExistence type="predicted"/>
<gene>
    <name evidence="1" type="ORF">RY67_65</name>
</gene>
<evidence type="ECO:0000313" key="1">
    <source>
        <dbReference type="EMBL" id="ALE08141.1"/>
    </source>
</evidence>
<dbReference type="AlphaFoldDB" id="A0A0M3T5F4"/>
<evidence type="ECO:0000313" key="2">
    <source>
        <dbReference type="Proteomes" id="UP000067206"/>
    </source>
</evidence>
<accession>A0A0M3T5F4</accession>